<dbReference type="InterPro" id="IPR022062">
    <property type="entry name" value="DUF3618"/>
</dbReference>
<keyword evidence="3" id="KW-1185">Reference proteome</keyword>
<sequence length="111" mass="11707">MSAPLPTLRLAEAEAEALAARERLNATLGKLQVRLNPRALALQAARELTDKGGAAAQASLNTAVRNPGAVAGATAVAGLFLARHRIVSLFRRKPKHKPGHRDHEPGLGPQD</sequence>
<evidence type="ECO:0000313" key="2">
    <source>
        <dbReference type="EMBL" id="AIT06059.1"/>
    </source>
</evidence>
<protein>
    <submittedName>
        <fullName evidence="2">Phosphatase</fullName>
    </submittedName>
</protein>
<dbReference type="RefSeq" id="WP_038660860.1">
    <property type="nucleotide sequence ID" value="NZ_CP009571.1"/>
</dbReference>
<dbReference type="EMBL" id="CP009571">
    <property type="protein sequence ID" value="AIT06059.1"/>
    <property type="molecule type" value="Genomic_DNA"/>
</dbReference>
<organism evidence="2 3">
    <name type="scientific">Sphingomonas taxi</name>
    <dbReference type="NCBI Taxonomy" id="1549858"/>
    <lineage>
        <taxon>Bacteria</taxon>
        <taxon>Pseudomonadati</taxon>
        <taxon>Pseudomonadota</taxon>
        <taxon>Alphaproteobacteria</taxon>
        <taxon>Sphingomonadales</taxon>
        <taxon>Sphingomonadaceae</taxon>
        <taxon>Sphingomonas</taxon>
    </lineage>
</organism>
<name>A0A097EER4_9SPHN</name>
<evidence type="ECO:0000313" key="3">
    <source>
        <dbReference type="Proteomes" id="UP000033200"/>
    </source>
</evidence>
<dbReference type="eggNOG" id="ENOG5031BXM">
    <property type="taxonomic scope" value="Bacteria"/>
</dbReference>
<dbReference type="KEGG" id="stax:MC45_06215"/>
<dbReference type="HOGENOM" id="CLU_2156760_0_0_5"/>
<feature type="compositionally biased region" description="Basic residues" evidence="1">
    <location>
        <begin position="90"/>
        <end position="100"/>
    </location>
</feature>
<feature type="region of interest" description="Disordered" evidence="1">
    <location>
        <begin position="90"/>
        <end position="111"/>
    </location>
</feature>
<gene>
    <name evidence="2" type="ORF">MC45_06215</name>
</gene>
<accession>A0A097EER4</accession>
<evidence type="ECO:0000256" key="1">
    <source>
        <dbReference type="SAM" id="MobiDB-lite"/>
    </source>
</evidence>
<dbReference type="Pfam" id="PF12277">
    <property type="entry name" value="DUF3618"/>
    <property type="match status" value="1"/>
</dbReference>
<dbReference type="Proteomes" id="UP000033200">
    <property type="component" value="Chromosome"/>
</dbReference>
<proteinExistence type="predicted"/>
<dbReference type="STRING" id="1549858.MC45_06215"/>
<dbReference type="AlphaFoldDB" id="A0A097EER4"/>
<reference evidence="2 3" key="1">
    <citation type="submission" date="2014-09" db="EMBL/GenBank/DDBJ databases">
        <title>Using Illumina technology Improving SMRT sequencing Genome Assembly by RASTools.</title>
        <authorList>
            <person name="Zhou Y."/>
            <person name="Ma T."/>
            <person name="Liu T."/>
        </authorList>
    </citation>
    <scope>NUCLEOTIDE SEQUENCE [LARGE SCALE GENOMIC DNA]</scope>
    <source>
        <strain evidence="2 3">ATCC 55669</strain>
    </source>
</reference>